<feature type="transmembrane region" description="Helical" evidence="1">
    <location>
        <begin position="12"/>
        <end position="33"/>
    </location>
</feature>
<evidence type="ECO:0000256" key="1">
    <source>
        <dbReference type="SAM" id="Phobius"/>
    </source>
</evidence>
<dbReference type="EMBL" id="RKRE01000002">
    <property type="protein sequence ID" value="RPF46577.1"/>
    <property type="molecule type" value="Genomic_DNA"/>
</dbReference>
<evidence type="ECO:0000313" key="2">
    <source>
        <dbReference type="EMBL" id="RPF46577.1"/>
    </source>
</evidence>
<name>A0A3N5AP39_9THEO</name>
<comment type="caution">
    <text evidence="2">The sequence shown here is derived from an EMBL/GenBank/DDBJ whole genome shotgun (WGS) entry which is preliminary data.</text>
</comment>
<proteinExistence type="predicted"/>
<keyword evidence="1" id="KW-1133">Transmembrane helix</keyword>
<keyword evidence="1" id="KW-0812">Transmembrane</keyword>
<dbReference type="Pfam" id="PF10942">
    <property type="entry name" value="DUF2619"/>
    <property type="match status" value="1"/>
</dbReference>
<feature type="transmembrane region" description="Helical" evidence="1">
    <location>
        <begin position="45"/>
        <end position="67"/>
    </location>
</feature>
<dbReference type="RefSeq" id="WP_123928480.1">
    <property type="nucleotide sequence ID" value="NZ_RKRE01000002.1"/>
</dbReference>
<dbReference type="InterPro" id="IPR020390">
    <property type="entry name" value="Uncharacterised_YqhV"/>
</dbReference>
<gene>
    <name evidence="2" type="ORF">EDD75_0820</name>
</gene>
<organism evidence="2 3">
    <name type="scientific">Thermodesulfitimonas autotrophica</name>
    <dbReference type="NCBI Taxonomy" id="1894989"/>
    <lineage>
        <taxon>Bacteria</taxon>
        <taxon>Bacillati</taxon>
        <taxon>Bacillota</taxon>
        <taxon>Clostridia</taxon>
        <taxon>Thermoanaerobacterales</taxon>
        <taxon>Thermoanaerobacteraceae</taxon>
        <taxon>Thermodesulfitimonas</taxon>
    </lineage>
</organism>
<protein>
    <submittedName>
        <fullName evidence="2">Uncharacterized protein DUF2619</fullName>
    </submittedName>
</protein>
<keyword evidence="1" id="KW-0472">Membrane</keyword>
<feature type="transmembrane region" description="Helical" evidence="1">
    <location>
        <begin position="73"/>
        <end position="91"/>
    </location>
</feature>
<reference evidence="2 3" key="1">
    <citation type="submission" date="2018-11" db="EMBL/GenBank/DDBJ databases">
        <title>Genomic Encyclopedia of Type Strains, Phase IV (KMG-IV): sequencing the most valuable type-strain genomes for metagenomic binning, comparative biology and taxonomic classification.</title>
        <authorList>
            <person name="Goeker M."/>
        </authorList>
    </citation>
    <scope>NUCLEOTIDE SEQUENCE [LARGE SCALE GENOMIC DNA]</scope>
    <source>
        <strain evidence="2 3">DSM 102936</strain>
    </source>
</reference>
<dbReference type="Proteomes" id="UP000282654">
    <property type="component" value="Unassembled WGS sequence"/>
</dbReference>
<keyword evidence="3" id="KW-1185">Reference proteome</keyword>
<dbReference type="AlphaFoldDB" id="A0A3N5AP39"/>
<accession>A0A3N5AP39</accession>
<sequence>MFTVYDPVVWGMAGIRFLSSGIEFSAALLMLYFGRVETAFKINAVLSFVGPAVLCTVTFLGLCGLAGRLSPVGLTSVLAGVALIFLGLHHLRS</sequence>
<evidence type="ECO:0000313" key="3">
    <source>
        <dbReference type="Proteomes" id="UP000282654"/>
    </source>
</evidence>
<dbReference type="OrthoDB" id="1726013at2"/>